<dbReference type="PANTHER" id="PTHR42831:SF1">
    <property type="entry name" value="FE-S PROTEIN MATURATION AUXILIARY FACTOR YITW"/>
    <property type="match status" value="1"/>
</dbReference>
<dbReference type="SUPFAM" id="SSF117916">
    <property type="entry name" value="Fe-S cluster assembly (FSCA) domain-like"/>
    <property type="match status" value="1"/>
</dbReference>
<dbReference type="InterPro" id="IPR052339">
    <property type="entry name" value="Fe-S_Maturation_MIP18"/>
</dbReference>
<keyword evidence="4" id="KW-1185">Reference proteome</keyword>
<accession>A0ABX0UX73</accession>
<dbReference type="InterPro" id="IPR014291">
    <property type="entry name" value="SUF_FeS_clus_asmbl-assoc"/>
</dbReference>
<dbReference type="Gene3D" id="3.30.300.130">
    <property type="entry name" value="Fe-S cluster assembly (FSCA)"/>
    <property type="match status" value="1"/>
</dbReference>
<name>A0ABX0UX73_9HYPH</name>
<gene>
    <name evidence="3" type="ORF">FHS82_001168</name>
</gene>
<feature type="region of interest" description="Disordered" evidence="1">
    <location>
        <begin position="1"/>
        <end position="22"/>
    </location>
</feature>
<evidence type="ECO:0000259" key="2">
    <source>
        <dbReference type="Pfam" id="PF01883"/>
    </source>
</evidence>
<evidence type="ECO:0000313" key="3">
    <source>
        <dbReference type="EMBL" id="NIJ57342.1"/>
    </source>
</evidence>
<dbReference type="EMBL" id="JAASQI010000002">
    <property type="protein sequence ID" value="NIJ57342.1"/>
    <property type="molecule type" value="Genomic_DNA"/>
</dbReference>
<dbReference type="NCBIfam" id="TIGR02945">
    <property type="entry name" value="SUF_assoc"/>
    <property type="match status" value="1"/>
</dbReference>
<reference evidence="3 4" key="1">
    <citation type="submission" date="2020-03" db="EMBL/GenBank/DDBJ databases">
        <title>Genomic Encyclopedia of Type Strains, Phase IV (KMG-IV): sequencing the most valuable type-strain genomes for metagenomic binning, comparative biology and taxonomic classification.</title>
        <authorList>
            <person name="Goeker M."/>
        </authorList>
    </citation>
    <scope>NUCLEOTIDE SEQUENCE [LARGE SCALE GENOMIC DNA]</scope>
    <source>
        <strain evidence="3 4">DSM 103870</strain>
    </source>
</reference>
<dbReference type="InterPro" id="IPR002744">
    <property type="entry name" value="MIP18-like"/>
</dbReference>
<evidence type="ECO:0000313" key="4">
    <source>
        <dbReference type="Proteomes" id="UP001429580"/>
    </source>
</evidence>
<organism evidence="3 4">
    <name type="scientific">Pseudochelatococcus lubricantis</name>
    <dbReference type="NCBI Taxonomy" id="1538102"/>
    <lineage>
        <taxon>Bacteria</taxon>
        <taxon>Pseudomonadati</taxon>
        <taxon>Pseudomonadota</taxon>
        <taxon>Alphaproteobacteria</taxon>
        <taxon>Hyphomicrobiales</taxon>
        <taxon>Chelatococcaceae</taxon>
        <taxon>Pseudochelatococcus</taxon>
    </lineage>
</organism>
<dbReference type="Proteomes" id="UP001429580">
    <property type="component" value="Unassembled WGS sequence"/>
</dbReference>
<dbReference type="InterPro" id="IPR034904">
    <property type="entry name" value="FSCA_dom_sf"/>
</dbReference>
<sequence>MSDKDNSTAPGTPAPPALPEGEIERLTEDIIAALKTVFDPEIPVDIYELGLIYRVDISDDRHIEIDMTLTAPGCPVAGDMPGWVENAVGSIHGVQGVTVNMVFDPPWDQSRMSDEARVALDMW</sequence>
<dbReference type="PANTHER" id="PTHR42831">
    <property type="entry name" value="FE-S PROTEIN MATURATION AUXILIARY FACTOR YITW"/>
    <property type="match status" value="1"/>
</dbReference>
<evidence type="ECO:0000256" key="1">
    <source>
        <dbReference type="SAM" id="MobiDB-lite"/>
    </source>
</evidence>
<proteinExistence type="predicted"/>
<dbReference type="Pfam" id="PF01883">
    <property type="entry name" value="FeS_assembly_P"/>
    <property type="match status" value="1"/>
</dbReference>
<protein>
    <submittedName>
        <fullName evidence="3">FeS assembly SUF system protein</fullName>
    </submittedName>
</protein>
<comment type="caution">
    <text evidence="3">The sequence shown here is derived from an EMBL/GenBank/DDBJ whole genome shotgun (WGS) entry which is preliminary data.</text>
</comment>
<feature type="domain" description="MIP18 family-like" evidence="2">
    <location>
        <begin position="28"/>
        <end position="99"/>
    </location>
</feature>